<evidence type="ECO:0000313" key="11">
    <source>
        <dbReference type="Proteomes" id="UP000436692"/>
    </source>
</evidence>
<dbReference type="GO" id="GO:0007165">
    <property type="term" value="P:signal transduction"/>
    <property type="evidence" value="ECO:0007669"/>
    <property type="project" value="InterPro"/>
</dbReference>
<dbReference type="Proteomes" id="UP000655037">
    <property type="component" value="Unassembled WGS sequence"/>
</dbReference>
<dbReference type="PANTHER" id="PTHR22617:SF23">
    <property type="entry name" value="CHEMOTAXIS PROTEIN CHEW"/>
    <property type="match status" value="1"/>
</dbReference>
<dbReference type="GO" id="GO:0006935">
    <property type="term" value="P:chemotaxis"/>
    <property type="evidence" value="ECO:0007669"/>
    <property type="project" value="InterPro"/>
</dbReference>
<evidence type="ECO:0000313" key="4">
    <source>
        <dbReference type="EMBL" id="MUO42764.1"/>
    </source>
</evidence>
<dbReference type="SUPFAM" id="SSF50341">
    <property type="entry name" value="CheW-like"/>
    <property type="match status" value="1"/>
</dbReference>
<dbReference type="Proteomes" id="UP000436911">
    <property type="component" value="Unassembled WGS sequence"/>
</dbReference>
<dbReference type="EMBL" id="WPHU01000007">
    <property type="protein sequence ID" value="MVA57865.1"/>
    <property type="molecule type" value="Genomic_DNA"/>
</dbReference>
<dbReference type="PROSITE" id="PS50851">
    <property type="entry name" value="CHEW"/>
    <property type="match status" value="1"/>
</dbReference>
<evidence type="ECO:0000313" key="5">
    <source>
        <dbReference type="EMBL" id="MUP09778.1"/>
    </source>
</evidence>
<organism evidence="8 13">
    <name type="scientific">Agrobacterium vitis</name>
    <name type="common">Rhizobium vitis</name>
    <dbReference type="NCBI Taxonomy" id="373"/>
    <lineage>
        <taxon>Bacteria</taxon>
        <taxon>Pseudomonadati</taxon>
        <taxon>Pseudomonadota</taxon>
        <taxon>Alphaproteobacteria</taxon>
        <taxon>Hyphomicrobiales</taxon>
        <taxon>Rhizobiaceae</taxon>
        <taxon>Rhizobium/Agrobacterium group</taxon>
        <taxon>Agrobacterium</taxon>
    </lineage>
</organism>
<dbReference type="AlphaFoldDB" id="A0A109CQU0"/>
<dbReference type="InterPro" id="IPR002545">
    <property type="entry name" value="CheW-lke_dom"/>
</dbReference>
<gene>
    <name evidence="5" type="ORF">BBK91_007865</name>
    <name evidence="4" type="ORF">BBL17_013310</name>
    <name evidence="2" type="ORF">DXT89_07195</name>
    <name evidence="8" type="ORF">GOZ88_17305</name>
    <name evidence="7" type="ORF">GOZ90_07035</name>
    <name evidence="6" type="ORF">GOZ95_12030</name>
    <name evidence="3" type="ORF">IEI95_026905</name>
</gene>
<evidence type="ECO:0000313" key="12">
    <source>
        <dbReference type="Proteomes" id="UP000436911"/>
    </source>
</evidence>
<dbReference type="PANTHER" id="PTHR22617">
    <property type="entry name" value="CHEMOTAXIS SENSOR HISTIDINE KINASE-RELATED"/>
    <property type="match status" value="1"/>
</dbReference>
<dbReference type="EMBL" id="MBFA02000004">
    <property type="protein sequence ID" value="MUP09778.1"/>
    <property type="molecule type" value="Genomic_DNA"/>
</dbReference>
<keyword evidence="9" id="KW-1185">Reference proteome</keyword>
<feature type="domain" description="CheW-like" evidence="1">
    <location>
        <begin position="7"/>
        <end position="151"/>
    </location>
</feature>
<accession>A0A109CQU0</accession>
<dbReference type="Gene3D" id="2.30.30.40">
    <property type="entry name" value="SH3 Domains"/>
    <property type="match status" value="1"/>
</dbReference>
<dbReference type="Proteomes" id="UP000179536">
    <property type="component" value="Unassembled WGS sequence"/>
</dbReference>
<evidence type="ECO:0000313" key="9">
    <source>
        <dbReference type="Proteomes" id="UP000179454"/>
    </source>
</evidence>
<evidence type="ECO:0000259" key="1">
    <source>
        <dbReference type="PROSITE" id="PS50851"/>
    </source>
</evidence>
<dbReference type="OMA" id="FIQGVCH"/>
<dbReference type="EMBL" id="QUSG01000003">
    <property type="protein sequence ID" value="KAA3529520.1"/>
    <property type="molecule type" value="Genomic_DNA"/>
</dbReference>
<evidence type="ECO:0000313" key="14">
    <source>
        <dbReference type="Proteomes" id="UP000477951"/>
    </source>
</evidence>
<evidence type="ECO:0000313" key="10">
    <source>
        <dbReference type="Proteomes" id="UP000179536"/>
    </source>
</evidence>
<reference evidence="3" key="4">
    <citation type="submission" date="2020-11" db="EMBL/GenBank/DDBJ databases">
        <title>Agrobacterium vitis strain K377 genome.</title>
        <authorList>
            <person name="Xi H."/>
        </authorList>
    </citation>
    <scope>NUCLEOTIDE SEQUENCE</scope>
    <source>
        <strain evidence="3">K377</strain>
    </source>
</reference>
<name>A0A109CQU0_AGRVI</name>
<evidence type="ECO:0000313" key="8">
    <source>
        <dbReference type="EMBL" id="MVA57865.1"/>
    </source>
</evidence>
<comment type="caution">
    <text evidence="8">The sequence shown here is derived from an EMBL/GenBank/DDBJ whole genome shotgun (WGS) entry which is preliminary data.</text>
</comment>
<dbReference type="Proteomes" id="UP000436692">
    <property type="component" value="Unassembled WGS sequence"/>
</dbReference>
<dbReference type="Proteomes" id="UP000440716">
    <property type="component" value="Unassembled WGS sequence"/>
</dbReference>
<dbReference type="Gene3D" id="2.40.50.180">
    <property type="entry name" value="CheA-289, Domain 4"/>
    <property type="match status" value="1"/>
</dbReference>
<dbReference type="EMBL" id="WPHR01000004">
    <property type="protein sequence ID" value="MUZ72433.1"/>
    <property type="molecule type" value="Genomic_DNA"/>
</dbReference>
<evidence type="ECO:0000313" key="7">
    <source>
        <dbReference type="EMBL" id="MUZ72433.1"/>
    </source>
</evidence>
<dbReference type="RefSeq" id="WP_015917538.1">
    <property type="nucleotide sequence ID" value="NZ_AP023268.1"/>
</dbReference>
<dbReference type="EMBL" id="MBFE02000008">
    <property type="protein sequence ID" value="MUO42764.1"/>
    <property type="molecule type" value="Genomic_DNA"/>
</dbReference>
<dbReference type="Pfam" id="PF01584">
    <property type="entry name" value="CheW"/>
    <property type="match status" value="1"/>
</dbReference>
<reference evidence="11 13" key="3">
    <citation type="submission" date="2019-12" db="EMBL/GenBank/DDBJ databases">
        <title>Whole-genome sequencing of Allorhizobium vitis.</title>
        <authorList>
            <person name="Gan H.M."/>
            <person name="Szegedi E."/>
            <person name="Burr T."/>
            <person name="Savka M.A."/>
        </authorList>
    </citation>
    <scope>NUCLEOTIDE SEQUENCE [LARGE SCALE GENOMIC DNA]</scope>
    <source>
        <strain evidence="8 13">CG415</strain>
        <strain evidence="7 14">CG516</strain>
        <strain evidence="6 11">CG989</strain>
    </source>
</reference>
<evidence type="ECO:0000313" key="13">
    <source>
        <dbReference type="Proteomes" id="UP000440716"/>
    </source>
</evidence>
<dbReference type="Proteomes" id="UP000477951">
    <property type="component" value="Unassembled WGS sequence"/>
</dbReference>
<reference evidence="2 12" key="1">
    <citation type="submission" date="2018-08" db="EMBL/GenBank/DDBJ databases">
        <title>Genome sequencing of Agrobacterium vitis strain ICMP 10754.</title>
        <authorList>
            <person name="Visnovsky S.B."/>
            <person name="Pitman A.R."/>
        </authorList>
    </citation>
    <scope>NUCLEOTIDE SEQUENCE [LARGE SCALE GENOMIC DNA]</scope>
    <source>
        <strain evidence="2 12">ICMP 10754</strain>
    </source>
</reference>
<evidence type="ECO:0000313" key="6">
    <source>
        <dbReference type="EMBL" id="MUZ58178.1"/>
    </source>
</evidence>
<evidence type="ECO:0000313" key="2">
    <source>
        <dbReference type="EMBL" id="KAA3529520.1"/>
    </source>
</evidence>
<reference evidence="9 10" key="2">
    <citation type="submission" date="2019-11" db="EMBL/GenBank/DDBJ databases">
        <title>Whole-genome sequencing of Allorhizobium vitis.</title>
        <authorList>
            <person name="Gan H.M."/>
            <person name="Savka M.A."/>
        </authorList>
    </citation>
    <scope>NUCLEOTIDE SEQUENCE [LARGE SCALE GENOMIC DNA]</scope>
    <source>
        <strain evidence="5 10">RF2/1</strain>
        <strain evidence="4 9">T1/7</strain>
    </source>
</reference>
<sequence length="164" mass="17996">MSGQSSESQFVTFSLGEEVFAVPVTVVREILDHEDPFKIPHGPDYLLGLRDVRGQGVPVIDLRLRLGMSRTVKTPHTRILVMDVPLSDRSLAVGVVADKVFEVIPFRHADIEQAPDIGIRWRSDYIQGVVRREAGFVVIIDLARLFSGDETALASSSAPAFAVA</sequence>
<dbReference type="GO" id="GO:0005829">
    <property type="term" value="C:cytosol"/>
    <property type="evidence" value="ECO:0007669"/>
    <property type="project" value="TreeGrafter"/>
</dbReference>
<protein>
    <submittedName>
        <fullName evidence="8">Chemotaxis protein CheW</fullName>
    </submittedName>
</protein>
<proteinExistence type="predicted"/>
<evidence type="ECO:0000313" key="3">
    <source>
        <dbReference type="EMBL" id="MBF2717837.1"/>
    </source>
</evidence>
<dbReference type="OrthoDB" id="3291462at2"/>
<dbReference type="Proteomes" id="UP000179454">
    <property type="component" value="Unassembled WGS sequence"/>
</dbReference>
<dbReference type="SMART" id="SM00260">
    <property type="entry name" value="CheW"/>
    <property type="match status" value="1"/>
</dbReference>
<dbReference type="EMBL" id="WPHM01000005">
    <property type="protein sequence ID" value="MUZ58178.1"/>
    <property type="molecule type" value="Genomic_DNA"/>
</dbReference>
<dbReference type="EMBL" id="JACXXJ020000005">
    <property type="protein sequence ID" value="MBF2717837.1"/>
    <property type="molecule type" value="Genomic_DNA"/>
</dbReference>
<dbReference type="InterPro" id="IPR036061">
    <property type="entry name" value="CheW-like_dom_sf"/>
</dbReference>
<dbReference type="InterPro" id="IPR039315">
    <property type="entry name" value="CheW"/>
</dbReference>
<dbReference type="GeneID" id="60683589"/>